<evidence type="ECO:0000313" key="17">
    <source>
        <dbReference type="Proteomes" id="UP000759537"/>
    </source>
</evidence>
<keyword evidence="12" id="KW-0234">DNA repair</keyword>
<dbReference type="GO" id="GO:0006298">
    <property type="term" value="P:mismatch repair"/>
    <property type="evidence" value="ECO:0007669"/>
    <property type="project" value="TreeGrafter"/>
</dbReference>
<dbReference type="GO" id="GO:0032357">
    <property type="term" value="F:oxidized purine DNA binding"/>
    <property type="evidence" value="ECO:0007669"/>
    <property type="project" value="TreeGrafter"/>
</dbReference>
<dbReference type="Gene3D" id="1.10.1670.10">
    <property type="entry name" value="Helix-hairpin-Helix base-excision DNA repair enzymes (C-terminal)"/>
    <property type="match status" value="1"/>
</dbReference>
<dbReference type="PANTHER" id="PTHR42944">
    <property type="entry name" value="ADENINE DNA GLYCOSYLASE"/>
    <property type="match status" value="1"/>
</dbReference>
<keyword evidence="9" id="KW-0378">Hydrolase</keyword>
<dbReference type="InterPro" id="IPR004036">
    <property type="entry name" value="Endonuclease-III-like_CS2"/>
</dbReference>
<dbReference type="GO" id="GO:0035485">
    <property type="term" value="F:adenine/guanine mispair binding"/>
    <property type="evidence" value="ECO:0007669"/>
    <property type="project" value="TreeGrafter"/>
</dbReference>
<comment type="cofactor">
    <cofactor evidence="2">
        <name>[4Fe-4S] cluster</name>
        <dbReference type="ChEBI" id="CHEBI:49883"/>
    </cofactor>
</comment>
<dbReference type="InterPro" id="IPR011257">
    <property type="entry name" value="DNA_glycosylase"/>
</dbReference>
<dbReference type="FunFam" id="1.10.340.30:FF:000002">
    <property type="entry name" value="Adenine DNA glycosylase"/>
    <property type="match status" value="1"/>
</dbReference>
<sequence>MTKRKKDIDYSSEDSASDFEPTVAKRPVVSRRKRRATAAQKVPTDERAEASALDTYATSPHPRSRHLIASPDLMRPSLLKWYSGAHEVRGMPWRKPFDPSLDADARAQRAYEVWISEIMLQQTQVATVIPYYNRWMSNFQQSRTWCAASDIDTVNGLWKGLGYYSRAARLLAGAKKAVEELGGRLPDNAKDMEALIPGVGRYTAGAICSIAFNEQVPVLDGNVSRLMSRLLAIHAPPKSKPSLDLLWQGAETMVKGATCAGDVNQALIELGSTVCKPRDPDCSSCPLQRWCHAYQIAEKVTGETGDIEDLCTLCDPIPISDGHNAPPVTSYPMKVERKKQREELNIVSVVEWRNGGDRWFLLTRRPEGGLLAGLHEFPTSPEVPASISALEERETAMTLLSCLIKSPLLDSFPKAADTARSDVPRLVKIERAGDVLHVFSHIRKTYRVQWVLLEGGGASPPELAKRSALASSAKKTKGAAGLPKLESMWILLDDVEKANIGTGVSKVWSQARTLWERN</sequence>
<dbReference type="PANTHER" id="PTHR42944:SF1">
    <property type="entry name" value="ADENINE DNA GLYCOSYLASE"/>
    <property type="match status" value="1"/>
</dbReference>
<dbReference type="SMART" id="SM00478">
    <property type="entry name" value="ENDO3c"/>
    <property type="match status" value="1"/>
</dbReference>
<keyword evidence="10" id="KW-0408">Iron</keyword>
<feature type="domain" description="HhH-GPD" evidence="15">
    <location>
        <begin position="119"/>
        <end position="273"/>
    </location>
</feature>
<evidence type="ECO:0000256" key="13">
    <source>
        <dbReference type="ARBA" id="ARBA00023295"/>
    </source>
</evidence>
<dbReference type="EMBL" id="WHVB01000008">
    <property type="protein sequence ID" value="KAF8480239.1"/>
    <property type="molecule type" value="Genomic_DNA"/>
</dbReference>
<evidence type="ECO:0000256" key="3">
    <source>
        <dbReference type="ARBA" id="ARBA00008343"/>
    </source>
</evidence>
<evidence type="ECO:0000259" key="15">
    <source>
        <dbReference type="SMART" id="SM00478"/>
    </source>
</evidence>
<dbReference type="PROSITE" id="PS01155">
    <property type="entry name" value="ENDONUCLEASE_III_2"/>
    <property type="match status" value="1"/>
</dbReference>
<keyword evidence="7" id="KW-0479">Metal-binding</keyword>
<proteinExistence type="inferred from homology"/>
<evidence type="ECO:0000256" key="5">
    <source>
        <dbReference type="ARBA" id="ARBA00022023"/>
    </source>
</evidence>
<dbReference type="InterPro" id="IPR023170">
    <property type="entry name" value="HhH_base_excis_C"/>
</dbReference>
<dbReference type="Gene3D" id="1.10.340.30">
    <property type="entry name" value="Hypothetical protein, domain 2"/>
    <property type="match status" value="1"/>
</dbReference>
<dbReference type="GO" id="GO:0051539">
    <property type="term" value="F:4 iron, 4 sulfur cluster binding"/>
    <property type="evidence" value="ECO:0007669"/>
    <property type="project" value="UniProtKB-KW"/>
</dbReference>
<evidence type="ECO:0000256" key="8">
    <source>
        <dbReference type="ARBA" id="ARBA00022763"/>
    </source>
</evidence>
<dbReference type="GO" id="GO:0006285">
    <property type="term" value="P:base-excision repair, AP site formation"/>
    <property type="evidence" value="ECO:0007669"/>
    <property type="project" value="UniProtKB-ARBA"/>
</dbReference>
<comment type="caution">
    <text evidence="16">The sequence shown here is derived from an EMBL/GenBank/DDBJ whole genome shotgun (WGS) entry which is preliminary data.</text>
</comment>
<dbReference type="SUPFAM" id="SSF48150">
    <property type="entry name" value="DNA-glycosylase"/>
    <property type="match status" value="1"/>
</dbReference>
<dbReference type="InterPro" id="IPR003651">
    <property type="entry name" value="Endonuclease3_FeS-loop_motif"/>
</dbReference>
<keyword evidence="6" id="KW-0004">4Fe-4S</keyword>
<evidence type="ECO:0000256" key="14">
    <source>
        <dbReference type="SAM" id="MobiDB-lite"/>
    </source>
</evidence>
<protein>
    <recommendedName>
        <fullName evidence="5">Adenine DNA glycosylase</fullName>
        <ecNumber evidence="4">3.2.2.31</ecNumber>
    </recommendedName>
</protein>
<feature type="region of interest" description="Disordered" evidence="14">
    <location>
        <begin position="1"/>
        <end position="67"/>
    </location>
</feature>
<keyword evidence="13" id="KW-0326">Glycosidase</keyword>
<dbReference type="EC" id="3.2.2.31" evidence="4"/>
<evidence type="ECO:0000256" key="6">
    <source>
        <dbReference type="ARBA" id="ARBA00022485"/>
    </source>
</evidence>
<dbReference type="GO" id="GO:0000701">
    <property type="term" value="F:purine-specific mismatch base pair DNA N-glycosylase activity"/>
    <property type="evidence" value="ECO:0007669"/>
    <property type="project" value="UniProtKB-EC"/>
</dbReference>
<dbReference type="Pfam" id="PF00730">
    <property type="entry name" value="HhH-GPD"/>
    <property type="match status" value="1"/>
</dbReference>
<evidence type="ECO:0000256" key="1">
    <source>
        <dbReference type="ARBA" id="ARBA00000843"/>
    </source>
</evidence>
<dbReference type="InterPro" id="IPR015797">
    <property type="entry name" value="NUDIX_hydrolase-like_dom_sf"/>
</dbReference>
<evidence type="ECO:0000256" key="4">
    <source>
        <dbReference type="ARBA" id="ARBA00012045"/>
    </source>
</evidence>
<dbReference type="AlphaFoldDB" id="A0A9P5T8Z6"/>
<dbReference type="CDD" id="cd00056">
    <property type="entry name" value="ENDO3c"/>
    <property type="match status" value="1"/>
</dbReference>
<evidence type="ECO:0000313" key="16">
    <source>
        <dbReference type="EMBL" id="KAF8480239.1"/>
    </source>
</evidence>
<gene>
    <name evidence="16" type="ORF">DFH94DRAFT_630550</name>
</gene>
<dbReference type="Gene3D" id="3.90.79.10">
    <property type="entry name" value="Nucleoside Triphosphate Pyrophosphohydrolase"/>
    <property type="match status" value="1"/>
</dbReference>
<organism evidence="16 17">
    <name type="scientific">Russula ochroleuca</name>
    <dbReference type="NCBI Taxonomy" id="152965"/>
    <lineage>
        <taxon>Eukaryota</taxon>
        <taxon>Fungi</taxon>
        <taxon>Dikarya</taxon>
        <taxon>Basidiomycota</taxon>
        <taxon>Agaricomycotina</taxon>
        <taxon>Agaricomycetes</taxon>
        <taxon>Russulales</taxon>
        <taxon>Russulaceae</taxon>
        <taxon>Russula</taxon>
    </lineage>
</organism>
<dbReference type="Proteomes" id="UP000759537">
    <property type="component" value="Unassembled WGS sequence"/>
</dbReference>
<evidence type="ECO:0000256" key="12">
    <source>
        <dbReference type="ARBA" id="ARBA00023204"/>
    </source>
</evidence>
<evidence type="ECO:0000256" key="10">
    <source>
        <dbReference type="ARBA" id="ARBA00023004"/>
    </source>
</evidence>
<dbReference type="GO" id="GO:0034039">
    <property type="term" value="F:8-oxo-7,8-dihydroguanine DNA N-glycosylase activity"/>
    <property type="evidence" value="ECO:0007669"/>
    <property type="project" value="TreeGrafter"/>
</dbReference>
<evidence type="ECO:0000256" key="7">
    <source>
        <dbReference type="ARBA" id="ARBA00022723"/>
    </source>
</evidence>
<dbReference type="SMART" id="SM00525">
    <property type="entry name" value="FES"/>
    <property type="match status" value="1"/>
</dbReference>
<evidence type="ECO:0000256" key="11">
    <source>
        <dbReference type="ARBA" id="ARBA00023014"/>
    </source>
</evidence>
<keyword evidence="11" id="KW-0411">Iron-sulfur</keyword>
<name>A0A9P5T8Z6_9AGAM</name>
<evidence type="ECO:0000256" key="9">
    <source>
        <dbReference type="ARBA" id="ARBA00022801"/>
    </source>
</evidence>
<comment type="catalytic activity">
    <reaction evidence="1">
        <text>Hydrolyzes free adenine bases from 7,8-dihydro-8-oxoguanine:adenine mismatched double-stranded DNA, leaving an apurinic site.</text>
        <dbReference type="EC" id="3.2.2.31"/>
    </reaction>
</comment>
<dbReference type="InterPro" id="IPR003265">
    <property type="entry name" value="HhH-GPD_domain"/>
</dbReference>
<dbReference type="OrthoDB" id="10248838at2759"/>
<accession>A0A9P5T8Z6</accession>
<dbReference type="GO" id="GO:0046872">
    <property type="term" value="F:metal ion binding"/>
    <property type="evidence" value="ECO:0007669"/>
    <property type="project" value="UniProtKB-KW"/>
</dbReference>
<evidence type="ECO:0000256" key="2">
    <source>
        <dbReference type="ARBA" id="ARBA00001966"/>
    </source>
</evidence>
<dbReference type="InterPro" id="IPR044298">
    <property type="entry name" value="MIG/MutY"/>
</dbReference>
<comment type="similarity">
    <text evidence="3">Belongs to the Nth/MutY family.</text>
</comment>
<reference evidence="16" key="2">
    <citation type="journal article" date="2020" name="Nat. Commun.">
        <title>Large-scale genome sequencing of mycorrhizal fungi provides insights into the early evolution of symbiotic traits.</title>
        <authorList>
            <person name="Miyauchi S."/>
            <person name="Kiss E."/>
            <person name="Kuo A."/>
            <person name="Drula E."/>
            <person name="Kohler A."/>
            <person name="Sanchez-Garcia M."/>
            <person name="Morin E."/>
            <person name="Andreopoulos B."/>
            <person name="Barry K.W."/>
            <person name="Bonito G."/>
            <person name="Buee M."/>
            <person name="Carver A."/>
            <person name="Chen C."/>
            <person name="Cichocki N."/>
            <person name="Clum A."/>
            <person name="Culley D."/>
            <person name="Crous P.W."/>
            <person name="Fauchery L."/>
            <person name="Girlanda M."/>
            <person name="Hayes R.D."/>
            <person name="Keri Z."/>
            <person name="LaButti K."/>
            <person name="Lipzen A."/>
            <person name="Lombard V."/>
            <person name="Magnuson J."/>
            <person name="Maillard F."/>
            <person name="Murat C."/>
            <person name="Nolan M."/>
            <person name="Ohm R.A."/>
            <person name="Pangilinan J."/>
            <person name="Pereira M.F."/>
            <person name="Perotto S."/>
            <person name="Peter M."/>
            <person name="Pfister S."/>
            <person name="Riley R."/>
            <person name="Sitrit Y."/>
            <person name="Stielow J.B."/>
            <person name="Szollosi G."/>
            <person name="Zifcakova L."/>
            <person name="Stursova M."/>
            <person name="Spatafora J.W."/>
            <person name="Tedersoo L."/>
            <person name="Vaario L.M."/>
            <person name="Yamada A."/>
            <person name="Yan M."/>
            <person name="Wang P."/>
            <person name="Xu J."/>
            <person name="Bruns T."/>
            <person name="Baldrian P."/>
            <person name="Vilgalys R."/>
            <person name="Dunand C."/>
            <person name="Henrissat B."/>
            <person name="Grigoriev I.V."/>
            <person name="Hibbett D."/>
            <person name="Nagy L.G."/>
            <person name="Martin F.M."/>
        </authorList>
    </citation>
    <scope>NUCLEOTIDE SEQUENCE</scope>
    <source>
        <strain evidence="16">Prilba</strain>
    </source>
</reference>
<keyword evidence="17" id="KW-1185">Reference proteome</keyword>
<dbReference type="SUPFAM" id="SSF55811">
    <property type="entry name" value="Nudix"/>
    <property type="match status" value="1"/>
</dbReference>
<dbReference type="GO" id="GO:0005634">
    <property type="term" value="C:nucleus"/>
    <property type="evidence" value="ECO:0007669"/>
    <property type="project" value="TreeGrafter"/>
</dbReference>
<reference evidence="16" key="1">
    <citation type="submission" date="2019-10" db="EMBL/GenBank/DDBJ databases">
        <authorList>
            <consortium name="DOE Joint Genome Institute"/>
            <person name="Kuo A."/>
            <person name="Miyauchi S."/>
            <person name="Kiss E."/>
            <person name="Drula E."/>
            <person name="Kohler A."/>
            <person name="Sanchez-Garcia M."/>
            <person name="Andreopoulos B."/>
            <person name="Barry K.W."/>
            <person name="Bonito G."/>
            <person name="Buee M."/>
            <person name="Carver A."/>
            <person name="Chen C."/>
            <person name="Cichocki N."/>
            <person name="Clum A."/>
            <person name="Culley D."/>
            <person name="Crous P.W."/>
            <person name="Fauchery L."/>
            <person name="Girlanda M."/>
            <person name="Hayes R."/>
            <person name="Keri Z."/>
            <person name="LaButti K."/>
            <person name="Lipzen A."/>
            <person name="Lombard V."/>
            <person name="Magnuson J."/>
            <person name="Maillard F."/>
            <person name="Morin E."/>
            <person name="Murat C."/>
            <person name="Nolan M."/>
            <person name="Ohm R."/>
            <person name="Pangilinan J."/>
            <person name="Pereira M."/>
            <person name="Perotto S."/>
            <person name="Peter M."/>
            <person name="Riley R."/>
            <person name="Sitrit Y."/>
            <person name="Stielow B."/>
            <person name="Szollosi G."/>
            <person name="Zifcakova L."/>
            <person name="Stursova M."/>
            <person name="Spatafora J.W."/>
            <person name="Tedersoo L."/>
            <person name="Vaario L.-M."/>
            <person name="Yamada A."/>
            <person name="Yan M."/>
            <person name="Wang P."/>
            <person name="Xu J."/>
            <person name="Bruns T."/>
            <person name="Baldrian P."/>
            <person name="Vilgalys R."/>
            <person name="Henrissat B."/>
            <person name="Grigoriev I.V."/>
            <person name="Hibbett D."/>
            <person name="Nagy L.G."/>
            <person name="Martin F.M."/>
        </authorList>
    </citation>
    <scope>NUCLEOTIDE SEQUENCE</scope>
    <source>
        <strain evidence="16">Prilba</strain>
    </source>
</reference>
<keyword evidence="8" id="KW-0227">DNA damage</keyword>